<dbReference type="Gene3D" id="3.40.50.2000">
    <property type="entry name" value="Glycogen Phosphorylase B"/>
    <property type="match status" value="2"/>
</dbReference>
<dbReference type="Pfam" id="PF13579">
    <property type="entry name" value="Glyco_trans_4_4"/>
    <property type="match status" value="1"/>
</dbReference>
<feature type="domain" description="Glycosyl transferase family 1" evidence="1">
    <location>
        <begin position="185"/>
        <end position="341"/>
    </location>
</feature>
<dbReference type="GO" id="GO:0016757">
    <property type="term" value="F:glycosyltransferase activity"/>
    <property type="evidence" value="ECO:0007669"/>
    <property type="project" value="UniProtKB-KW"/>
</dbReference>
<organism evidence="3 4">
    <name type="scientific">Caenimonas terrae</name>
    <dbReference type="NCBI Taxonomy" id="696074"/>
    <lineage>
        <taxon>Bacteria</taxon>
        <taxon>Pseudomonadati</taxon>
        <taxon>Pseudomonadota</taxon>
        <taxon>Betaproteobacteria</taxon>
        <taxon>Burkholderiales</taxon>
        <taxon>Comamonadaceae</taxon>
        <taxon>Caenimonas</taxon>
    </lineage>
</organism>
<dbReference type="RefSeq" id="WP_376850453.1">
    <property type="nucleotide sequence ID" value="NZ_JBHSMF010000006.1"/>
</dbReference>
<proteinExistence type="predicted"/>
<dbReference type="InterPro" id="IPR001296">
    <property type="entry name" value="Glyco_trans_1"/>
</dbReference>
<feature type="domain" description="Glycosyltransferase subfamily 4-like N-terminal" evidence="2">
    <location>
        <begin position="13"/>
        <end position="170"/>
    </location>
</feature>
<sequence length="368" mass="39715">MKIVLLVSSLGAGGAERVATTLCSAWAARGDEVTLVATFSGSGECAFPLDDAVHLIFLSDYVGGSKGLGKRYGARLRALRQLIRDERPDVVISFLPNVNIAALAATAFSGVPCIVCERSDPRVQPIGWVWRAACGLLYRYADVVSVQTLGVANSIRRVYGGLGKVVAVPNPLPLELLHWHAGASSKSRRTILSLGRLSGEKRVHVIIEVFSQLAKAHPDWDLAIYGDGPERDALRLRISELGLQDRVFLKGRTSEPWRVMSEADVFVLASCYEGFPNTLLEAMGVGLACISTDCPSGPSEITREGADALLVGVDDQAGLRDALERLMCSDSLRSELGERARASVVDRYALDLILSHWDRLFATAGGRV</sequence>
<dbReference type="InterPro" id="IPR028098">
    <property type="entry name" value="Glyco_trans_4-like_N"/>
</dbReference>
<accession>A0ABW0NEH9</accession>
<dbReference type="Pfam" id="PF00534">
    <property type="entry name" value="Glycos_transf_1"/>
    <property type="match status" value="1"/>
</dbReference>
<dbReference type="PANTHER" id="PTHR12526">
    <property type="entry name" value="GLYCOSYLTRANSFERASE"/>
    <property type="match status" value="1"/>
</dbReference>
<gene>
    <name evidence="3" type="ORF">ACFPOE_12720</name>
</gene>
<keyword evidence="3" id="KW-0328">Glycosyltransferase</keyword>
<evidence type="ECO:0000313" key="3">
    <source>
        <dbReference type="EMBL" id="MFC5498400.1"/>
    </source>
</evidence>
<dbReference type="EC" id="2.4.-.-" evidence="3"/>
<evidence type="ECO:0000259" key="2">
    <source>
        <dbReference type="Pfam" id="PF13579"/>
    </source>
</evidence>
<keyword evidence="4" id="KW-1185">Reference proteome</keyword>
<protein>
    <submittedName>
        <fullName evidence="3">Glycosyltransferase family 4 protein</fullName>
        <ecNumber evidence="3">2.4.-.-</ecNumber>
    </submittedName>
</protein>
<comment type="caution">
    <text evidence="3">The sequence shown here is derived from an EMBL/GenBank/DDBJ whole genome shotgun (WGS) entry which is preliminary data.</text>
</comment>
<keyword evidence="3" id="KW-0808">Transferase</keyword>
<dbReference type="SUPFAM" id="SSF53756">
    <property type="entry name" value="UDP-Glycosyltransferase/glycogen phosphorylase"/>
    <property type="match status" value="1"/>
</dbReference>
<evidence type="ECO:0000313" key="4">
    <source>
        <dbReference type="Proteomes" id="UP001596037"/>
    </source>
</evidence>
<dbReference type="CDD" id="cd03820">
    <property type="entry name" value="GT4_AmsD-like"/>
    <property type="match status" value="1"/>
</dbReference>
<evidence type="ECO:0000259" key="1">
    <source>
        <dbReference type="Pfam" id="PF00534"/>
    </source>
</evidence>
<name>A0ABW0NEH9_9BURK</name>
<dbReference type="Proteomes" id="UP001596037">
    <property type="component" value="Unassembled WGS sequence"/>
</dbReference>
<dbReference type="PANTHER" id="PTHR12526:SF638">
    <property type="entry name" value="SPORE COAT PROTEIN SA"/>
    <property type="match status" value="1"/>
</dbReference>
<dbReference type="EMBL" id="JBHSMF010000006">
    <property type="protein sequence ID" value="MFC5498400.1"/>
    <property type="molecule type" value="Genomic_DNA"/>
</dbReference>
<reference evidence="4" key="1">
    <citation type="journal article" date="2019" name="Int. J. Syst. Evol. Microbiol.">
        <title>The Global Catalogue of Microorganisms (GCM) 10K type strain sequencing project: providing services to taxonomists for standard genome sequencing and annotation.</title>
        <authorList>
            <consortium name="The Broad Institute Genomics Platform"/>
            <consortium name="The Broad Institute Genome Sequencing Center for Infectious Disease"/>
            <person name="Wu L."/>
            <person name="Ma J."/>
        </authorList>
    </citation>
    <scope>NUCLEOTIDE SEQUENCE [LARGE SCALE GENOMIC DNA]</scope>
    <source>
        <strain evidence="4">CCUG 57401</strain>
    </source>
</reference>